<dbReference type="PANTHER" id="PTHR10782">
    <property type="entry name" value="ZINC FINGER MIZ DOMAIN-CONTAINING PROTEIN"/>
    <property type="match status" value="1"/>
</dbReference>
<evidence type="ECO:0000256" key="5">
    <source>
        <dbReference type="ARBA" id="ARBA00022771"/>
    </source>
</evidence>
<dbReference type="Gene3D" id="2.60.120.780">
    <property type="entry name" value="PINIT domain"/>
    <property type="match status" value="1"/>
</dbReference>
<feature type="compositionally biased region" description="Pro residues" evidence="9">
    <location>
        <begin position="90"/>
        <end position="100"/>
    </location>
</feature>
<keyword evidence="3" id="KW-0808">Transferase</keyword>
<keyword evidence="7" id="KW-0862">Zinc</keyword>
<dbReference type="Gene3D" id="3.30.40.10">
    <property type="entry name" value="Zinc/RING finger domain, C3HC4 (zinc finger)"/>
    <property type="match status" value="1"/>
</dbReference>
<dbReference type="InterPro" id="IPR004181">
    <property type="entry name" value="Znf_MIZ"/>
</dbReference>
<evidence type="ECO:0000259" key="10">
    <source>
        <dbReference type="PROSITE" id="PS50800"/>
    </source>
</evidence>
<gene>
    <name evidence="13" type="ORF">B0T14DRAFT_536161</name>
</gene>
<keyword evidence="5 8" id="KW-0863">Zinc-finger</keyword>
<dbReference type="PROSITE" id="PS51044">
    <property type="entry name" value="ZF_SP_RING"/>
    <property type="match status" value="1"/>
</dbReference>
<dbReference type="InterPro" id="IPR003034">
    <property type="entry name" value="SAP_dom"/>
</dbReference>
<dbReference type="PANTHER" id="PTHR10782:SF4">
    <property type="entry name" value="TONALLI, ISOFORM E"/>
    <property type="match status" value="1"/>
</dbReference>
<evidence type="ECO:0000256" key="2">
    <source>
        <dbReference type="ARBA" id="ARBA00005383"/>
    </source>
</evidence>
<feature type="region of interest" description="Disordered" evidence="9">
    <location>
        <begin position="76"/>
        <end position="103"/>
    </location>
</feature>
<dbReference type="InterPro" id="IPR013083">
    <property type="entry name" value="Znf_RING/FYVE/PHD"/>
</dbReference>
<evidence type="ECO:0000256" key="6">
    <source>
        <dbReference type="ARBA" id="ARBA00022786"/>
    </source>
</evidence>
<dbReference type="InterPro" id="IPR031141">
    <property type="entry name" value="SIZ1/2_SP-RING"/>
</dbReference>
<comment type="similarity">
    <text evidence="2">Belongs to the PIAS family.</text>
</comment>
<keyword evidence="14" id="KW-1185">Reference proteome</keyword>
<dbReference type="GO" id="GO:0061665">
    <property type="term" value="F:SUMO ligase activity"/>
    <property type="evidence" value="ECO:0007669"/>
    <property type="project" value="TreeGrafter"/>
</dbReference>
<comment type="pathway">
    <text evidence="1">Protein modification; protein sumoylation.</text>
</comment>
<evidence type="ECO:0000259" key="11">
    <source>
        <dbReference type="PROSITE" id="PS51044"/>
    </source>
</evidence>
<evidence type="ECO:0000256" key="7">
    <source>
        <dbReference type="ARBA" id="ARBA00022833"/>
    </source>
</evidence>
<dbReference type="GO" id="GO:0008270">
    <property type="term" value="F:zinc ion binding"/>
    <property type="evidence" value="ECO:0007669"/>
    <property type="project" value="UniProtKB-KW"/>
</dbReference>
<evidence type="ECO:0000313" key="13">
    <source>
        <dbReference type="EMBL" id="KAK0623225.1"/>
    </source>
</evidence>
<dbReference type="InterPro" id="IPR023321">
    <property type="entry name" value="PINIT"/>
</dbReference>
<comment type="caution">
    <text evidence="13">The sequence shown here is derived from an EMBL/GenBank/DDBJ whole genome shotgun (WGS) entry which is preliminary data.</text>
</comment>
<name>A0AA40C327_9PEZI</name>
<dbReference type="Pfam" id="PF14324">
    <property type="entry name" value="PINIT"/>
    <property type="match status" value="1"/>
</dbReference>
<dbReference type="AlphaFoldDB" id="A0AA40C327"/>
<evidence type="ECO:0000256" key="9">
    <source>
        <dbReference type="SAM" id="MobiDB-lite"/>
    </source>
</evidence>
<feature type="domain" description="SAP" evidence="10">
    <location>
        <begin position="19"/>
        <end position="53"/>
    </location>
</feature>
<evidence type="ECO:0000256" key="1">
    <source>
        <dbReference type="ARBA" id="ARBA00004718"/>
    </source>
</evidence>
<dbReference type="InterPro" id="IPR038654">
    <property type="entry name" value="PINIT_sf"/>
</dbReference>
<reference evidence="13" key="1">
    <citation type="submission" date="2023-06" db="EMBL/GenBank/DDBJ databases">
        <title>Genome-scale phylogeny and comparative genomics of the fungal order Sordariales.</title>
        <authorList>
            <consortium name="Lawrence Berkeley National Laboratory"/>
            <person name="Hensen N."/>
            <person name="Bonometti L."/>
            <person name="Westerberg I."/>
            <person name="Brannstrom I.O."/>
            <person name="Guillou S."/>
            <person name="Cros-Aarteil S."/>
            <person name="Calhoun S."/>
            <person name="Haridas S."/>
            <person name="Kuo A."/>
            <person name="Mondo S."/>
            <person name="Pangilinan J."/>
            <person name="Riley R."/>
            <person name="Labutti K."/>
            <person name="Andreopoulos B."/>
            <person name="Lipzen A."/>
            <person name="Chen C."/>
            <person name="Yanf M."/>
            <person name="Daum C."/>
            <person name="Ng V."/>
            <person name="Clum A."/>
            <person name="Steindorff A."/>
            <person name="Ohm R."/>
            <person name="Martin F."/>
            <person name="Silar P."/>
            <person name="Natvig D."/>
            <person name="Lalanne C."/>
            <person name="Gautier V."/>
            <person name="Ament-Velasquez S.L."/>
            <person name="Kruys A."/>
            <person name="Hutchinson M.I."/>
            <person name="Powell A.J."/>
            <person name="Barry K."/>
            <person name="Miller A.N."/>
            <person name="Grigoriev I.V."/>
            <person name="Debuchy R."/>
            <person name="Gladieux P."/>
            <person name="Thoren M.H."/>
            <person name="Johannesson H."/>
        </authorList>
    </citation>
    <scope>NUCLEOTIDE SEQUENCE</scope>
    <source>
        <strain evidence="13">CBS 606.72</strain>
    </source>
</reference>
<feature type="compositionally biased region" description="Low complexity" evidence="9">
    <location>
        <begin position="474"/>
        <end position="485"/>
    </location>
</feature>
<evidence type="ECO:0000313" key="14">
    <source>
        <dbReference type="Proteomes" id="UP001175000"/>
    </source>
</evidence>
<dbReference type="PROSITE" id="PS50800">
    <property type="entry name" value="SAP"/>
    <property type="match status" value="1"/>
</dbReference>
<dbReference type="Pfam" id="PF02037">
    <property type="entry name" value="SAP"/>
    <property type="match status" value="1"/>
</dbReference>
<dbReference type="PROSITE" id="PS51466">
    <property type="entry name" value="PINIT"/>
    <property type="match status" value="1"/>
</dbReference>
<dbReference type="EMBL" id="JAULSU010000003">
    <property type="protein sequence ID" value="KAK0623225.1"/>
    <property type="molecule type" value="Genomic_DNA"/>
</dbReference>
<protein>
    <submittedName>
        <fullName evidence="13">PINIT domain-containing protein</fullName>
    </submittedName>
</protein>
<dbReference type="CDD" id="cd16792">
    <property type="entry name" value="SP-RING_Siz-like"/>
    <property type="match status" value="1"/>
</dbReference>
<keyword evidence="6" id="KW-0833">Ubl conjugation pathway</keyword>
<feature type="domain" description="SP-RING-type" evidence="11">
    <location>
        <begin position="320"/>
        <end position="405"/>
    </location>
</feature>
<evidence type="ECO:0000259" key="12">
    <source>
        <dbReference type="PROSITE" id="PS51466"/>
    </source>
</evidence>
<organism evidence="13 14">
    <name type="scientific">Immersiella caudata</name>
    <dbReference type="NCBI Taxonomy" id="314043"/>
    <lineage>
        <taxon>Eukaryota</taxon>
        <taxon>Fungi</taxon>
        <taxon>Dikarya</taxon>
        <taxon>Ascomycota</taxon>
        <taxon>Pezizomycotina</taxon>
        <taxon>Sordariomycetes</taxon>
        <taxon>Sordariomycetidae</taxon>
        <taxon>Sordariales</taxon>
        <taxon>Lasiosphaeriaceae</taxon>
        <taxon>Immersiella</taxon>
    </lineage>
</organism>
<dbReference type="GO" id="GO:0016925">
    <property type="term" value="P:protein sumoylation"/>
    <property type="evidence" value="ECO:0007669"/>
    <property type="project" value="TreeGrafter"/>
</dbReference>
<evidence type="ECO:0000256" key="3">
    <source>
        <dbReference type="ARBA" id="ARBA00022679"/>
    </source>
</evidence>
<feature type="domain" description="PINIT" evidence="12">
    <location>
        <begin position="142"/>
        <end position="293"/>
    </location>
</feature>
<evidence type="ECO:0000256" key="8">
    <source>
        <dbReference type="PROSITE-ProRule" id="PRU00452"/>
    </source>
</evidence>
<feature type="region of interest" description="Disordered" evidence="9">
    <location>
        <begin position="448"/>
        <end position="522"/>
    </location>
</feature>
<dbReference type="GO" id="GO:0000785">
    <property type="term" value="C:chromatin"/>
    <property type="evidence" value="ECO:0007669"/>
    <property type="project" value="TreeGrafter"/>
</dbReference>
<dbReference type="Pfam" id="PF02891">
    <property type="entry name" value="zf-MIZ"/>
    <property type="match status" value="1"/>
</dbReference>
<sequence length="522" mass="57219">MDLRSPPQTEIQTLTHIVDHKLSKPQLQNVCSVNGLAKGGNKPDLQYRIKQLITESVRKQDNRRYQEVRQSIYGQTGTGSYGANMAPPYYGAPPPQPPSIAAPQQRYGISGVPGYGSQPYSTANGQRPAVPPPPIPAATPNRPMTQPRPAAALTPGFEYKPSPFYELKRRLGDVKICEVQAMANHRTSITFTVKAYDIQDCQTDPSLRVMVFCAAGNTGQQDIAFPHQAELKVNGGEIKANLRGLKNKAGSTRPVDITDSLRLRPSTYTNSVDFTYALTSKKYYLCLMVCKTMPVETLMQRIQKKIRKDSVIAELTKKAYDPDIEATSLNLSLKCPLSYMRLSNPCRALSCSHIQCFDATSYLQLQEQGPQWLCPICNKAAPFDQLAIDEYVREIVKETPDSVDQVTIDPYGKWSVPGAAGAKQQAKPNTANFLDDDEIVISSYSKGSSANLATPNRSGAAPGPISVIGTPNTNNSRDSSVVGRSGSKRPAEVIDLTLSDDEDDRPVKRTNYGHNGYHGASY</sequence>
<accession>A0AA40C327</accession>
<evidence type="ECO:0000256" key="4">
    <source>
        <dbReference type="ARBA" id="ARBA00022723"/>
    </source>
</evidence>
<dbReference type="Proteomes" id="UP001175000">
    <property type="component" value="Unassembled WGS sequence"/>
</dbReference>
<proteinExistence type="inferred from homology"/>
<feature type="compositionally biased region" description="Polar residues" evidence="9">
    <location>
        <begin position="448"/>
        <end position="457"/>
    </location>
</feature>
<keyword evidence="4" id="KW-0479">Metal-binding</keyword>